<comment type="caution">
    <text evidence="3">The sequence shown here is derived from an EMBL/GenBank/DDBJ whole genome shotgun (WGS) entry which is preliminary data.</text>
</comment>
<accession>A0A6A1QGT0</accession>
<name>A0A6A1QGT0_BALPH</name>
<evidence type="ECO:0000313" key="4">
    <source>
        <dbReference type="Proteomes" id="UP000437017"/>
    </source>
</evidence>
<dbReference type="EMBL" id="SGJD01000348">
    <property type="protein sequence ID" value="KAB0405566.1"/>
    <property type="molecule type" value="Genomic_DNA"/>
</dbReference>
<reference evidence="3 4" key="1">
    <citation type="journal article" date="2019" name="PLoS ONE">
        <title>Genomic analyses reveal an absence of contemporary introgressive admixture between fin whales and blue whales, despite known hybrids.</title>
        <authorList>
            <person name="Westbury M.V."/>
            <person name="Petersen B."/>
            <person name="Lorenzen E.D."/>
        </authorList>
    </citation>
    <scope>NUCLEOTIDE SEQUENCE [LARGE SCALE GENOMIC DNA]</scope>
    <source>
        <strain evidence="3">FinWhale-01</strain>
    </source>
</reference>
<comment type="similarity">
    <text evidence="1">Belongs to the lin-52 family.</text>
</comment>
<sequence>SQPLLPNKLTTDDEEKEDVGCQLEFTLEETWEHWRRSHGNIALWGGETRPGRGLGLGFLFGGVAYGSLLSRRRLATSRDMGWKMASPTEGADLEASLLSFEKLDRASPDLWPEQCVAEFAASFKSPITSSPPKWMAEIERDDIDMLKELGSLTTANLMEKVRGLQNLAYQLGLDEWK</sequence>
<dbReference type="AlphaFoldDB" id="A0A6A1QGT0"/>
<dbReference type="GO" id="GO:0070176">
    <property type="term" value="C:DRM complex"/>
    <property type="evidence" value="ECO:0007669"/>
    <property type="project" value="InterPro"/>
</dbReference>
<dbReference type="OrthoDB" id="5834362at2759"/>
<dbReference type="InterPro" id="IPR018737">
    <property type="entry name" value="DREAM_LIN52"/>
</dbReference>
<dbReference type="Proteomes" id="UP000437017">
    <property type="component" value="Unassembled WGS sequence"/>
</dbReference>
<evidence type="ECO:0000313" key="3">
    <source>
        <dbReference type="EMBL" id="KAB0405566.1"/>
    </source>
</evidence>
<keyword evidence="4" id="KW-1185">Reference proteome</keyword>
<evidence type="ECO:0000256" key="1">
    <source>
        <dbReference type="ARBA" id="ARBA00005456"/>
    </source>
</evidence>
<evidence type="ECO:0000256" key="2">
    <source>
        <dbReference type="ARBA" id="ARBA00020469"/>
    </source>
</evidence>
<protein>
    <recommendedName>
        <fullName evidence="2">Protein lin-52 homolog</fullName>
    </recommendedName>
</protein>
<dbReference type="PANTHER" id="PTHR31489:SF2">
    <property type="entry name" value="PROTEIN LIN-52 HOMOLOG"/>
    <property type="match status" value="1"/>
</dbReference>
<feature type="non-terminal residue" evidence="3">
    <location>
        <position position="1"/>
    </location>
</feature>
<proteinExistence type="inferred from homology"/>
<gene>
    <name evidence="3" type="ORF">E2I00_007456</name>
</gene>
<organism evidence="3 4">
    <name type="scientific">Balaenoptera physalus</name>
    <name type="common">Fin whale</name>
    <name type="synonym">Balaena physalus</name>
    <dbReference type="NCBI Taxonomy" id="9770"/>
    <lineage>
        <taxon>Eukaryota</taxon>
        <taxon>Metazoa</taxon>
        <taxon>Chordata</taxon>
        <taxon>Craniata</taxon>
        <taxon>Vertebrata</taxon>
        <taxon>Euteleostomi</taxon>
        <taxon>Mammalia</taxon>
        <taxon>Eutheria</taxon>
        <taxon>Laurasiatheria</taxon>
        <taxon>Artiodactyla</taxon>
        <taxon>Whippomorpha</taxon>
        <taxon>Cetacea</taxon>
        <taxon>Mysticeti</taxon>
        <taxon>Balaenopteridae</taxon>
        <taxon>Balaenoptera</taxon>
    </lineage>
</organism>
<dbReference type="PANTHER" id="PTHR31489">
    <property type="entry name" value="LIN52 FAMILY MEMBER"/>
    <property type="match status" value="1"/>
</dbReference>
<dbReference type="Pfam" id="PF10044">
    <property type="entry name" value="LIN52"/>
    <property type="match status" value="1"/>
</dbReference>
<dbReference type="GO" id="GO:0006355">
    <property type="term" value="P:regulation of DNA-templated transcription"/>
    <property type="evidence" value="ECO:0007669"/>
    <property type="project" value="InterPro"/>
</dbReference>